<protein>
    <submittedName>
        <fullName evidence="1">Uncharacterized protein</fullName>
    </submittedName>
</protein>
<sequence length="72" mass="8485">MGDDPRKPKWGSAPYWAKFVAMDENGRWMWYEGYPEFDRESGLWNCDHGRLQEAYVEQLEASETLEGRPEGQ</sequence>
<dbReference type="EMBL" id="FNCJ01000007">
    <property type="protein sequence ID" value="SDH08523.1"/>
    <property type="molecule type" value="Genomic_DNA"/>
</dbReference>
<dbReference type="RefSeq" id="WP_090685714.1">
    <property type="nucleotide sequence ID" value="NZ_FNCJ01000007.1"/>
</dbReference>
<dbReference type="OrthoDB" id="8910756at2"/>
<reference evidence="1 2" key="1">
    <citation type="submission" date="2016-10" db="EMBL/GenBank/DDBJ databases">
        <authorList>
            <person name="de Groot N.N."/>
        </authorList>
    </citation>
    <scope>NUCLEOTIDE SEQUENCE [LARGE SCALE GENOMIC DNA]</scope>
    <source>
        <strain evidence="1 2">LMG 2247</strain>
    </source>
</reference>
<name>A0A1G7ZIH4_9BURK</name>
<dbReference type="AlphaFoldDB" id="A0A1G7ZIH4"/>
<proteinExistence type="predicted"/>
<accession>A0A1G7ZIH4</accession>
<dbReference type="Proteomes" id="UP000199706">
    <property type="component" value="Unassembled WGS sequence"/>
</dbReference>
<gene>
    <name evidence="1" type="ORF">SAMN05216466_10745</name>
</gene>
<organism evidence="1 2">
    <name type="scientific">Paraburkholderia phenazinium</name>
    <dbReference type="NCBI Taxonomy" id="60549"/>
    <lineage>
        <taxon>Bacteria</taxon>
        <taxon>Pseudomonadati</taxon>
        <taxon>Pseudomonadota</taxon>
        <taxon>Betaproteobacteria</taxon>
        <taxon>Burkholderiales</taxon>
        <taxon>Burkholderiaceae</taxon>
        <taxon>Paraburkholderia</taxon>
    </lineage>
</organism>
<evidence type="ECO:0000313" key="2">
    <source>
        <dbReference type="Proteomes" id="UP000199706"/>
    </source>
</evidence>
<evidence type="ECO:0000313" key="1">
    <source>
        <dbReference type="EMBL" id="SDH08523.1"/>
    </source>
</evidence>